<dbReference type="Pfam" id="PF03780">
    <property type="entry name" value="Asp23"/>
    <property type="match status" value="1"/>
</dbReference>
<reference evidence="3 4" key="1">
    <citation type="submission" date="2023-12" db="EMBL/GenBank/DDBJ databases">
        <title>Amycolatopsis sp. V23-08.</title>
        <authorList>
            <person name="Somphong A."/>
        </authorList>
    </citation>
    <scope>NUCLEOTIDE SEQUENCE [LARGE SCALE GENOMIC DNA]</scope>
    <source>
        <strain evidence="3 4">V23-08</strain>
    </source>
</reference>
<sequence>MSDVINSIFGRANSGTTTPGGYAAPHAETGSETVDTAVAPEIVDTEAIEESPADTVEPAEDAVETDDTETAEAETTDDEAEADEDLEDEAVTEESDEDADSVETDEDSDAVEAESAEAEDEATEDTDTVDSEDDSDDTSEVAEEASTEENPVEAAAEADVVDEAERVVAAAARPAAGTRGATTIGDDVVVKIVARVARKAEGVHEIAADGVEVAVDGDVATITISLVIEFGHAVKALGEQIRTDVIEAVEQFLGLDVEGVDVHVADIHFPDAD</sequence>
<protein>
    <submittedName>
        <fullName evidence="3">Asp23/Gls24 family envelope stress response protein</fullName>
    </submittedName>
</protein>
<proteinExistence type="inferred from homology"/>
<dbReference type="PANTHER" id="PTHR34297:SF2">
    <property type="entry name" value="ASP23_GLS24 FAMILY ENVELOPE STRESS RESPONSE PROTEIN"/>
    <property type="match status" value="1"/>
</dbReference>
<keyword evidence="4" id="KW-1185">Reference proteome</keyword>
<evidence type="ECO:0000313" key="3">
    <source>
        <dbReference type="EMBL" id="MEA5367048.1"/>
    </source>
</evidence>
<evidence type="ECO:0000313" key="4">
    <source>
        <dbReference type="Proteomes" id="UP001304298"/>
    </source>
</evidence>
<dbReference type="EMBL" id="JAYFSI010000019">
    <property type="protein sequence ID" value="MEA5367048.1"/>
    <property type="molecule type" value="Genomic_DNA"/>
</dbReference>
<gene>
    <name evidence="3" type="ORF">VA596_46475</name>
</gene>
<comment type="similarity">
    <text evidence="1">Belongs to the asp23 family.</text>
</comment>
<dbReference type="Proteomes" id="UP001304298">
    <property type="component" value="Unassembled WGS sequence"/>
</dbReference>
<feature type="compositionally biased region" description="Acidic residues" evidence="2">
    <location>
        <begin position="43"/>
        <end position="151"/>
    </location>
</feature>
<accession>A0ABU5RL84</accession>
<name>A0ABU5RL84_9PSEU</name>
<comment type="caution">
    <text evidence="3">The sequence shown here is derived from an EMBL/GenBank/DDBJ whole genome shotgun (WGS) entry which is preliminary data.</text>
</comment>
<dbReference type="InterPro" id="IPR005531">
    <property type="entry name" value="Asp23"/>
</dbReference>
<dbReference type="RefSeq" id="WP_323336737.1">
    <property type="nucleotide sequence ID" value="NZ_JAYFSI010000019.1"/>
</dbReference>
<evidence type="ECO:0000256" key="2">
    <source>
        <dbReference type="SAM" id="MobiDB-lite"/>
    </source>
</evidence>
<feature type="region of interest" description="Disordered" evidence="2">
    <location>
        <begin position="1"/>
        <end position="160"/>
    </location>
</feature>
<dbReference type="PANTHER" id="PTHR34297">
    <property type="entry name" value="HYPOTHETICAL CYTOSOLIC PROTEIN-RELATED"/>
    <property type="match status" value="1"/>
</dbReference>
<evidence type="ECO:0000256" key="1">
    <source>
        <dbReference type="ARBA" id="ARBA00005721"/>
    </source>
</evidence>
<organism evidence="3 4">
    <name type="scientific">Amycolatopsis heterodermiae</name>
    <dbReference type="NCBI Taxonomy" id="3110235"/>
    <lineage>
        <taxon>Bacteria</taxon>
        <taxon>Bacillati</taxon>
        <taxon>Actinomycetota</taxon>
        <taxon>Actinomycetes</taxon>
        <taxon>Pseudonocardiales</taxon>
        <taxon>Pseudonocardiaceae</taxon>
        <taxon>Amycolatopsis</taxon>
    </lineage>
</organism>